<evidence type="ECO:0000256" key="1">
    <source>
        <dbReference type="PIRSR" id="PIRSR600888-1"/>
    </source>
</evidence>
<dbReference type="CDD" id="cd00438">
    <property type="entry name" value="cupin_RmlC"/>
    <property type="match status" value="1"/>
</dbReference>
<dbReference type="InterPro" id="IPR014710">
    <property type="entry name" value="RmlC-like_jellyroll"/>
</dbReference>
<feature type="active site" description="Proton acceptor" evidence="1">
    <location>
        <position position="69"/>
    </location>
</feature>
<feature type="active site" description="Proton donor" evidence="1">
    <location>
        <position position="136"/>
    </location>
</feature>
<feature type="site" description="Participates in a stacking interaction with the thymidine ring of dTDP-4-oxo-6-deoxyglucose" evidence="2">
    <location>
        <position position="142"/>
    </location>
</feature>
<evidence type="ECO:0000256" key="2">
    <source>
        <dbReference type="PIRSR" id="PIRSR600888-3"/>
    </source>
</evidence>
<protein>
    <submittedName>
        <fullName evidence="3">dTDP-4-dehydrorhamnose 3,5-epimerase</fullName>
    </submittedName>
</protein>
<gene>
    <name evidence="3" type="ORF">UT77_C0001G0050</name>
</gene>
<reference evidence="3 4" key="1">
    <citation type="journal article" date="2015" name="Nature">
        <title>rRNA introns, odd ribosomes, and small enigmatic genomes across a large radiation of phyla.</title>
        <authorList>
            <person name="Brown C.T."/>
            <person name="Hug L.A."/>
            <person name="Thomas B.C."/>
            <person name="Sharon I."/>
            <person name="Castelle C.J."/>
            <person name="Singh A."/>
            <person name="Wilkins M.J."/>
            <person name="Williams K.H."/>
            <person name="Banfield J.F."/>
        </authorList>
    </citation>
    <scope>NUCLEOTIDE SEQUENCE [LARGE SCALE GENOMIC DNA]</scope>
</reference>
<organism evidence="3 4">
    <name type="scientific">Candidatus Daviesbacteria bacterium GW2011_GWC2_40_12</name>
    <dbReference type="NCBI Taxonomy" id="1618431"/>
    <lineage>
        <taxon>Bacteria</taxon>
        <taxon>Candidatus Daviesiibacteriota</taxon>
    </lineage>
</organism>
<dbReference type="InterPro" id="IPR011051">
    <property type="entry name" value="RmlC_Cupin_sf"/>
</dbReference>
<dbReference type="GO" id="GO:0019305">
    <property type="term" value="P:dTDP-rhamnose biosynthetic process"/>
    <property type="evidence" value="ECO:0007669"/>
    <property type="project" value="TreeGrafter"/>
</dbReference>
<proteinExistence type="predicted"/>
<dbReference type="Gene3D" id="2.60.120.10">
    <property type="entry name" value="Jelly Rolls"/>
    <property type="match status" value="1"/>
</dbReference>
<dbReference type="Proteomes" id="UP000034881">
    <property type="component" value="Unassembled WGS sequence"/>
</dbReference>
<dbReference type="InterPro" id="IPR000888">
    <property type="entry name" value="RmlC-like"/>
</dbReference>
<accession>A0A0G0QQB9</accession>
<dbReference type="Pfam" id="PF00908">
    <property type="entry name" value="dTDP_sugar_isom"/>
    <property type="match status" value="1"/>
</dbReference>
<sequence>MTVNHKNLMVKTTSIQGLLILERPKHQDERGFFREIFHLDEVEEALNAEFNGIQMNHAYSEPSVLRGIHAESWNKIVYPINGQIFAAIADIRTDSPTFGKVETFVIDDLNKIALFVSKGLANSYCVTFDAPVDYIYLVDSYYDGTDTRAVAWDDPDLNIAWPIKNPIISERDKKNPKLRDLFPERFK</sequence>
<dbReference type="EMBL" id="LBYB01000001">
    <property type="protein sequence ID" value="KKR42599.1"/>
    <property type="molecule type" value="Genomic_DNA"/>
</dbReference>
<evidence type="ECO:0000313" key="3">
    <source>
        <dbReference type="EMBL" id="KKR42599.1"/>
    </source>
</evidence>
<dbReference type="GO" id="GO:0005829">
    <property type="term" value="C:cytosol"/>
    <property type="evidence" value="ECO:0007669"/>
    <property type="project" value="TreeGrafter"/>
</dbReference>
<dbReference type="PANTHER" id="PTHR21047:SF2">
    <property type="entry name" value="THYMIDINE DIPHOSPHO-4-KETO-RHAMNOSE 3,5-EPIMERASE"/>
    <property type="match status" value="1"/>
</dbReference>
<name>A0A0G0QQB9_9BACT</name>
<dbReference type="GO" id="GO:0000271">
    <property type="term" value="P:polysaccharide biosynthetic process"/>
    <property type="evidence" value="ECO:0007669"/>
    <property type="project" value="TreeGrafter"/>
</dbReference>
<dbReference type="AlphaFoldDB" id="A0A0G0QQB9"/>
<dbReference type="SUPFAM" id="SSF51182">
    <property type="entry name" value="RmlC-like cupins"/>
    <property type="match status" value="1"/>
</dbReference>
<dbReference type="PANTHER" id="PTHR21047">
    <property type="entry name" value="DTDP-6-DEOXY-D-GLUCOSE-3,5 EPIMERASE"/>
    <property type="match status" value="1"/>
</dbReference>
<dbReference type="GO" id="GO:0008830">
    <property type="term" value="F:dTDP-4-dehydrorhamnose 3,5-epimerase activity"/>
    <property type="evidence" value="ECO:0007669"/>
    <property type="project" value="InterPro"/>
</dbReference>
<evidence type="ECO:0000313" key="4">
    <source>
        <dbReference type="Proteomes" id="UP000034881"/>
    </source>
</evidence>
<comment type="caution">
    <text evidence="3">The sequence shown here is derived from an EMBL/GenBank/DDBJ whole genome shotgun (WGS) entry which is preliminary data.</text>
</comment>